<dbReference type="InterPro" id="IPR013520">
    <property type="entry name" value="Ribonucl_H"/>
</dbReference>
<feature type="compositionally biased region" description="Basic and acidic residues" evidence="8">
    <location>
        <begin position="537"/>
        <end position="547"/>
    </location>
</feature>
<dbReference type="EMBL" id="AP028910">
    <property type="protein sequence ID" value="BES91155.1"/>
    <property type="molecule type" value="Genomic_DNA"/>
</dbReference>
<dbReference type="CDD" id="cd06145">
    <property type="entry name" value="REX1_like"/>
    <property type="match status" value="1"/>
</dbReference>
<evidence type="ECO:0000256" key="6">
    <source>
        <dbReference type="ARBA" id="ARBA00023242"/>
    </source>
</evidence>
<feature type="region of interest" description="Disordered" evidence="8">
    <location>
        <begin position="411"/>
        <end position="578"/>
    </location>
</feature>
<dbReference type="PROSITE" id="PS51257">
    <property type="entry name" value="PROKAR_LIPOPROTEIN"/>
    <property type="match status" value="1"/>
</dbReference>
<dbReference type="PROSITE" id="PS50103">
    <property type="entry name" value="ZF_C3H1"/>
    <property type="match status" value="1"/>
</dbReference>
<feature type="region of interest" description="Disordered" evidence="8">
    <location>
        <begin position="37"/>
        <end position="86"/>
    </location>
</feature>
<keyword evidence="5" id="KW-0269">Exonuclease</keyword>
<dbReference type="Gene3D" id="3.30.420.10">
    <property type="entry name" value="Ribonuclease H-like superfamily/Ribonuclease H"/>
    <property type="match status" value="1"/>
</dbReference>
<feature type="compositionally biased region" description="Basic and acidic residues" evidence="8">
    <location>
        <begin position="423"/>
        <end position="439"/>
    </location>
</feature>
<dbReference type="Proteomes" id="UP001307889">
    <property type="component" value="Chromosome 2"/>
</dbReference>
<evidence type="ECO:0000256" key="1">
    <source>
        <dbReference type="ARBA" id="ARBA00004123"/>
    </source>
</evidence>
<dbReference type="SUPFAM" id="SSF53098">
    <property type="entry name" value="Ribonuclease H-like"/>
    <property type="match status" value="1"/>
</dbReference>
<comment type="subcellular location">
    <subcellularLocation>
        <location evidence="1">Nucleus</location>
    </subcellularLocation>
</comment>
<name>A0ABN7AJV2_9HEMI</name>
<keyword evidence="3" id="KW-0540">Nuclease</keyword>
<keyword evidence="6" id="KW-0539">Nucleus</keyword>
<feature type="compositionally biased region" description="Basic and acidic residues" evidence="8">
    <location>
        <begin position="446"/>
        <end position="469"/>
    </location>
</feature>
<dbReference type="InterPro" id="IPR036397">
    <property type="entry name" value="RNaseH_sf"/>
</dbReference>
<sequence length="1145" mass="127765">MLPSKGLFSSIPCLFYSAGSCQRPHCHYRHCARDKSLSSKEDDDRTVPGNATLTDDECSSSSLPGKLNTDARPNLSGSSMDEPAWPGSEHSLGYVTKLVEKWVDRFGNQEKLSHLTREQKIEITIAKLQRNKTAAQETGKTKVANLKTPVPAYEPTPIAELNKRHIPVVYAPEKPTIVRKVAEEKNVLASGASKNIYDFDPLYNAEPSSSARFQKNPPNSTVEENHSFDDNTDDAEPSNSSNISIPLQNSCSSREETHSSSKGPEANSVPFFSPSLEEEIVTNNKHQEAPIVPDNGLKNLKIQSPKASDVCSEVEKCDRNGLPADAETEQYDTKNASSELVDSEPAVLPTKLTPEATKKCDNLQRNEDQALAFLRDLLSGNAEVDGLPEKAVPDTVEDELAKLFCDDEVKEKSTVAVVTSKADVSKENDRKISNIEKPDKRRGKSRSSESDRHRRRVSDDKPTAEETNHSTKTSGSTSKRLESDSKHHESSSKHSSSHHKHRTSSSKEKSKDETRDRHSRESSHRSKSASKTSTSSSKRDKSKESRDNCNTAQAKRKAHEAVDVPSPNKRARPMEVHVDSDTEDHYFDAMDVDSADCAIVSPPIEAISIPSSESDDDESESRPSSNLPSTSNHNNPDATENLGTNQIRRWALAKEKLNKAIHGKVRIASVPNVNNLLLAKTQLLAKAKRPPVAVSPITPTTTSSQADSASSLIDEPVAKVPKRVAHNKGLKSFPVLIDTKNSKIPLPVRQRWCNQFYDNLVAYMDDDEAKTLAADEEHKIAQKCNLTKTYNNNCSLLILKIRKTEGQLSTGDPVPEKLSANSKPDYTYGWTLYECFEQYVLECDELATHGYPIPLNDEPCRAYAVDNFAKKVHKTSDNKFVNMCENCSKTYEIDEHGIPTTSNDCHYHWGKLRKTKLWGQWTERFTCCQGDNEAPPCQSAIYHVRRGDVDELMSGFVATRPFPATLDDSLAGVVALDCEMCYTTKGLELGRLSVVDLNENLIFDEVIAMERPVLDYCTRFSGLDEAKMKSATYTFDDVRKWFLDHIYDKTIIVGHSLENDLKVLKIFHYKIVDTSVTFPHKFGFPYKQSLKNLSSSILQIHIQESESGHDSKEDAVTCLKLMMHKIKEDSKVRKPRKVYSYSGKL</sequence>
<dbReference type="PANTHER" id="PTHR12801">
    <property type="entry name" value="RNA EXONUCLEASE REXO1 / RECO3 FAMILY MEMBER-RELATED"/>
    <property type="match status" value="1"/>
</dbReference>
<proteinExistence type="inferred from homology"/>
<feature type="compositionally biased region" description="Basic and acidic residues" evidence="8">
    <location>
        <begin position="37"/>
        <end position="46"/>
    </location>
</feature>
<keyword evidence="7" id="KW-0862">Zinc</keyword>
<feature type="compositionally biased region" description="Basic and acidic residues" evidence="8">
    <location>
        <begin position="479"/>
        <end position="492"/>
    </location>
</feature>
<feature type="region of interest" description="Disordered" evidence="8">
    <location>
        <begin position="208"/>
        <end position="271"/>
    </location>
</feature>
<dbReference type="InterPro" id="IPR034922">
    <property type="entry name" value="REX1-like_exo"/>
</dbReference>
<evidence type="ECO:0000256" key="7">
    <source>
        <dbReference type="PROSITE-ProRule" id="PRU00723"/>
    </source>
</evidence>
<accession>A0ABN7AJV2</accession>
<dbReference type="InterPro" id="IPR000571">
    <property type="entry name" value="Znf_CCCH"/>
</dbReference>
<keyword evidence="7" id="KW-0479">Metal-binding</keyword>
<dbReference type="Pfam" id="PF15870">
    <property type="entry name" value="EloA-BP1"/>
    <property type="match status" value="1"/>
</dbReference>
<evidence type="ECO:0000259" key="9">
    <source>
        <dbReference type="PROSITE" id="PS50103"/>
    </source>
</evidence>
<evidence type="ECO:0000313" key="11">
    <source>
        <dbReference type="Proteomes" id="UP001307889"/>
    </source>
</evidence>
<evidence type="ECO:0000256" key="5">
    <source>
        <dbReference type="ARBA" id="ARBA00022839"/>
    </source>
</evidence>
<evidence type="ECO:0000256" key="2">
    <source>
        <dbReference type="ARBA" id="ARBA00006357"/>
    </source>
</evidence>
<evidence type="ECO:0000313" key="10">
    <source>
        <dbReference type="EMBL" id="BES91155.1"/>
    </source>
</evidence>
<dbReference type="InterPro" id="IPR047021">
    <property type="entry name" value="REXO1/3/4-like"/>
</dbReference>
<dbReference type="InterPro" id="IPR012337">
    <property type="entry name" value="RNaseH-like_sf"/>
</dbReference>
<evidence type="ECO:0000256" key="8">
    <source>
        <dbReference type="SAM" id="MobiDB-lite"/>
    </source>
</evidence>
<keyword evidence="4" id="KW-0378">Hydrolase</keyword>
<comment type="similarity">
    <text evidence="2">Belongs to the REXO1/REXO3 family.</text>
</comment>
<feature type="compositionally biased region" description="Polar residues" evidence="8">
    <location>
        <begin position="49"/>
        <end position="63"/>
    </location>
</feature>
<keyword evidence="11" id="KW-1185">Reference proteome</keyword>
<evidence type="ECO:0000256" key="3">
    <source>
        <dbReference type="ARBA" id="ARBA00022722"/>
    </source>
</evidence>
<keyword evidence="7" id="KW-0863">Zinc-finger</keyword>
<evidence type="ECO:0000256" key="4">
    <source>
        <dbReference type="ARBA" id="ARBA00022801"/>
    </source>
</evidence>
<feature type="compositionally biased region" description="Polar residues" evidence="8">
    <location>
        <begin position="208"/>
        <end position="222"/>
    </location>
</feature>
<feature type="compositionally biased region" description="Polar residues" evidence="8">
    <location>
        <begin position="237"/>
        <end position="249"/>
    </location>
</feature>
<feature type="compositionally biased region" description="Basic residues" evidence="8">
    <location>
        <begin position="495"/>
        <end position="504"/>
    </location>
</feature>
<dbReference type="SMART" id="SM00479">
    <property type="entry name" value="EXOIII"/>
    <property type="match status" value="1"/>
</dbReference>
<feature type="region of interest" description="Disordered" evidence="8">
    <location>
        <begin position="608"/>
        <end position="642"/>
    </location>
</feature>
<dbReference type="PANTHER" id="PTHR12801:SF115">
    <property type="entry name" value="FI18136P1-RELATED"/>
    <property type="match status" value="1"/>
</dbReference>
<feature type="zinc finger region" description="C3H1-type" evidence="7">
    <location>
        <begin position="7"/>
        <end position="33"/>
    </location>
</feature>
<feature type="compositionally biased region" description="Polar residues" evidence="8">
    <location>
        <begin position="626"/>
        <end position="642"/>
    </location>
</feature>
<organism evidence="10 11">
    <name type="scientific">Nesidiocoris tenuis</name>
    <dbReference type="NCBI Taxonomy" id="355587"/>
    <lineage>
        <taxon>Eukaryota</taxon>
        <taxon>Metazoa</taxon>
        <taxon>Ecdysozoa</taxon>
        <taxon>Arthropoda</taxon>
        <taxon>Hexapoda</taxon>
        <taxon>Insecta</taxon>
        <taxon>Pterygota</taxon>
        <taxon>Neoptera</taxon>
        <taxon>Paraneoptera</taxon>
        <taxon>Hemiptera</taxon>
        <taxon>Heteroptera</taxon>
        <taxon>Panheteroptera</taxon>
        <taxon>Cimicomorpha</taxon>
        <taxon>Miridae</taxon>
        <taxon>Dicyphina</taxon>
        <taxon>Nesidiocoris</taxon>
    </lineage>
</organism>
<reference evidence="10 11" key="1">
    <citation type="submission" date="2023-09" db="EMBL/GenBank/DDBJ databases">
        <title>Nesidiocoris tenuis whole genome shotgun sequence.</title>
        <authorList>
            <person name="Shibata T."/>
            <person name="Shimoda M."/>
            <person name="Kobayashi T."/>
            <person name="Uehara T."/>
        </authorList>
    </citation>
    <scope>NUCLEOTIDE SEQUENCE [LARGE SCALE GENOMIC DNA]</scope>
    <source>
        <strain evidence="10 11">Japan</strain>
    </source>
</reference>
<protein>
    <recommendedName>
        <fullName evidence="9">C3H1-type domain-containing protein</fullName>
    </recommendedName>
</protein>
<feature type="compositionally biased region" description="Basic and acidic residues" evidence="8">
    <location>
        <begin position="505"/>
        <end position="524"/>
    </location>
</feature>
<gene>
    <name evidence="10" type="ORF">NTJ_03960</name>
</gene>
<dbReference type="InterPro" id="IPR031736">
    <property type="entry name" value="REXO1-like_dom"/>
</dbReference>
<feature type="domain" description="C3H1-type" evidence="9">
    <location>
        <begin position="7"/>
        <end position="33"/>
    </location>
</feature>